<feature type="compositionally biased region" description="Polar residues" evidence="1">
    <location>
        <begin position="753"/>
        <end position="763"/>
    </location>
</feature>
<dbReference type="Proteomes" id="UP001176517">
    <property type="component" value="Unassembled WGS sequence"/>
</dbReference>
<evidence type="ECO:0000313" key="3">
    <source>
        <dbReference type="EMBL" id="KAK0551424.1"/>
    </source>
</evidence>
<feature type="compositionally biased region" description="Pro residues" evidence="1">
    <location>
        <begin position="597"/>
        <end position="614"/>
    </location>
</feature>
<dbReference type="Pfam" id="PF00621">
    <property type="entry name" value="RhoGEF"/>
    <property type="match status" value="1"/>
</dbReference>
<accession>A0AAN6GSF6</accession>
<feature type="compositionally biased region" description="Low complexity" evidence="1">
    <location>
        <begin position="334"/>
        <end position="348"/>
    </location>
</feature>
<feature type="region of interest" description="Disordered" evidence="1">
    <location>
        <begin position="244"/>
        <end position="348"/>
    </location>
</feature>
<feature type="compositionally biased region" description="Pro residues" evidence="1">
    <location>
        <begin position="578"/>
        <end position="588"/>
    </location>
</feature>
<feature type="compositionally biased region" description="Gly residues" evidence="1">
    <location>
        <begin position="615"/>
        <end position="629"/>
    </location>
</feature>
<dbReference type="Gene3D" id="2.30.29.30">
    <property type="entry name" value="Pleckstrin-homology domain (PH domain)/Phosphotyrosine-binding domain (PTB)"/>
    <property type="match status" value="1"/>
</dbReference>
<dbReference type="GO" id="GO:0005085">
    <property type="term" value="F:guanyl-nucleotide exchange factor activity"/>
    <property type="evidence" value="ECO:0007669"/>
    <property type="project" value="InterPro"/>
</dbReference>
<feature type="compositionally biased region" description="Low complexity" evidence="1">
    <location>
        <begin position="684"/>
        <end position="707"/>
    </location>
</feature>
<dbReference type="SUPFAM" id="SSF48065">
    <property type="entry name" value="DBL homology domain (DH-domain)"/>
    <property type="match status" value="1"/>
</dbReference>
<dbReference type="EMBL" id="JAPDMZ010000077">
    <property type="protein sequence ID" value="KAK0551424.1"/>
    <property type="molecule type" value="Genomic_DNA"/>
</dbReference>
<feature type="compositionally biased region" description="Pro residues" evidence="1">
    <location>
        <begin position="545"/>
        <end position="560"/>
    </location>
</feature>
<proteinExistence type="predicted"/>
<dbReference type="SMART" id="SM00325">
    <property type="entry name" value="RhoGEF"/>
    <property type="match status" value="1"/>
</dbReference>
<dbReference type="GO" id="GO:0031267">
    <property type="term" value="F:small GTPase binding"/>
    <property type="evidence" value="ECO:0007669"/>
    <property type="project" value="TreeGrafter"/>
</dbReference>
<evidence type="ECO:0000259" key="2">
    <source>
        <dbReference type="PROSITE" id="PS50010"/>
    </source>
</evidence>
<dbReference type="PANTHER" id="PTHR45924">
    <property type="entry name" value="FI17866P1"/>
    <property type="match status" value="1"/>
</dbReference>
<feature type="compositionally biased region" description="Gly residues" evidence="1">
    <location>
        <begin position="643"/>
        <end position="653"/>
    </location>
</feature>
<dbReference type="InterPro" id="IPR011993">
    <property type="entry name" value="PH-like_dom_sf"/>
</dbReference>
<sequence>MAATSSALPSSPSTPIGGPIPGSSFSGDGAGGKAGDENPEGSASSSKKRPNPLVDLIETESAYVAELASIIKKVASAWSRHNFPPPELDTMFRNIEAVYRINRSFLKALHEIGPNPSSPKALGDLLMRWIDDLDGPYTRYCDNFFSNFDTWPTVQSNTKLAALLAEISRPPADGSTPVFSDRRRQPEEPWTIDSLFALPHLRLKYYKKLYARLLKSTQPGRSDHRLLVLANEKLDELLERSKNQTSVTVLDETPAVSVGRGSDTSFPGTNETAESASQDRLSSATSVSAGRASSSSANPEQFKRTSSSPQLQPQPAANGSSSSLGAPLPPLPTSPGHSSGPHSGSASTIVPMVGALNTSAPPAPSIRHIDELESRLDTTQTLDIFSMKPKQCQLHMNPPGLPFRRELRASADAIIYFTPTATGQEVVTRRAHIILLTDLFLMCERVGSAKDRAENAAPEKDMRLMFPPLGGKHVQVTDMAGTGNSLSLLIAKKETLTVMLESRDVKEAWIKEFERSKEFVANLNPSPAGQQARPGSGGSTGSGGLPPPPPAGTLPPPFPPVAAGSGPMGARGNGSPAQPFPPNVPPNPFANQQRPIPGRPPGPPTGPPGVPPGGPMGRGAMGPGPGVSGPGSPVNGIPARAVGPGGMGRGGPGGPGPMPGPPANGRLPGAVMPPPPRLPGGAPPGWTASAVSSPGSQSSASGPRPRQAGPTRHPSAPDMRAGNGGPGPGGLRAPLGANGGPPSPMNGPHRTRSVTSEGSTAPTLPSEMMKQGLSRASTRNDLSPPNSPPQGRQQLEGQSSVVAAQMRCRLFLKQNHAQWKALGNARLKLYHLMPSNDRQLVVENDKKRLISTLVLSDGVERVGKVGIAVELSDRGSRTGIVYMLQMRSEESAGGLFGLLLEGSDRSGR</sequence>
<evidence type="ECO:0000256" key="1">
    <source>
        <dbReference type="SAM" id="MobiDB-lite"/>
    </source>
</evidence>
<gene>
    <name evidence="3" type="ORF">OC846_003294</name>
</gene>
<keyword evidence="4" id="KW-1185">Reference proteome</keyword>
<feature type="compositionally biased region" description="Gly residues" evidence="1">
    <location>
        <begin position="535"/>
        <end position="544"/>
    </location>
</feature>
<dbReference type="AlphaFoldDB" id="A0AAN6GSF6"/>
<dbReference type="Gene3D" id="1.20.900.10">
    <property type="entry name" value="Dbl homology (DH) domain"/>
    <property type="match status" value="1"/>
</dbReference>
<feature type="domain" description="DH" evidence="2">
    <location>
        <begin position="48"/>
        <end position="244"/>
    </location>
</feature>
<dbReference type="InterPro" id="IPR000219">
    <property type="entry name" value="DH_dom"/>
</dbReference>
<name>A0AAN6GSF6_9BASI</name>
<feature type="compositionally biased region" description="Pro residues" evidence="1">
    <location>
        <begin position="671"/>
        <end position="682"/>
    </location>
</feature>
<evidence type="ECO:0000313" key="4">
    <source>
        <dbReference type="Proteomes" id="UP001176517"/>
    </source>
</evidence>
<comment type="caution">
    <text evidence="3">The sequence shown here is derived from an EMBL/GenBank/DDBJ whole genome shotgun (WGS) entry which is preliminary data.</text>
</comment>
<feature type="compositionally biased region" description="Polar residues" evidence="1">
    <location>
        <begin position="304"/>
        <end position="318"/>
    </location>
</feature>
<protein>
    <recommendedName>
        <fullName evidence="2">DH domain-containing protein</fullName>
    </recommendedName>
</protein>
<feature type="region of interest" description="Disordered" evidence="1">
    <location>
        <begin position="1"/>
        <end position="51"/>
    </location>
</feature>
<feature type="compositionally biased region" description="Polar residues" evidence="1">
    <location>
        <begin position="262"/>
        <end position="281"/>
    </location>
</feature>
<feature type="compositionally biased region" description="Polar residues" evidence="1">
    <location>
        <begin position="774"/>
        <end position="800"/>
    </location>
</feature>
<feature type="compositionally biased region" description="Low complexity" evidence="1">
    <location>
        <begin position="1"/>
        <end position="27"/>
    </location>
</feature>
<dbReference type="PROSITE" id="PS50010">
    <property type="entry name" value="DH_2"/>
    <property type="match status" value="1"/>
</dbReference>
<feature type="region of interest" description="Disordered" evidence="1">
    <location>
        <begin position="522"/>
        <end position="800"/>
    </location>
</feature>
<reference evidence="3" key="1">
    <citation type="journal article" date="2023" name="PhytoFront">
        <title>Draft Genome Resources of Seven Strains of Tilletia horrida, Causal Agent of Kernel Smut of Rice.</title>
        <authorList>
            <person name="Khanal S."/>
            <person name="Antony Babu S."/>
            <person name="Zhou X.G."/>
        </authorList>
    </citation>
    <scope>NUCLEOTIDE SEQUENCE</scope>
    <source>
        <strain evidence="3">TX6</strain>
    </source>
</reference>
<organism evidence="3 4">
    <name type="scientific">Tilletia horrida</name>
    <dbReference type="NCBI Taxonomy" id="155126"/>
    <lineage>
        <taxon>Eukaryota</taxon>
        <taxon>Fungi</taxon>
        <taxon>Dikarya</taxon>
        <taxon>Basidiomycota</taxon>
        <taxon>Ustilaginomycotina</taxon>
        <taxon>Exobasidiomycetes</taxon>
        <taxon>Tilletiales</taxon>
        <taxon>Tilletiaceae</taxon>
        <taxon>Tilletia</taxon>
    </lineage>
</organism>
<dbReference type="PANTHER" id="PTHR45924:SF2">
    <property type="entry name" value="FI17866P1"/>
    <property type="match status" value="1"/>
</dbReference>
<feature type="compositionally biased region" description="Low complexity" evidence="1">
    <location>
        <begin position="282"/>
        <end position="297"/>
    </location>
</feature>
<dbReference type="InterPro" id="IPR035899">
    <property type="entry name" value="DBL_dom_sf"/>
</dbReference>